<geneLocation type="plasmid" evidence="1">
    <name>unnamed5</name>
</geneLocation>
<dbReference type="AlphaFoldDB" id="A0AAU8ATL8"/>
<organism evidence="1">
    <name type="scientific">Alloyangia sp. H15</name>
    <dbReference type="NCBI Taxonomy" id="3029062"/>
    <lineage>
        <taxon>Bacteria</taxon>
        <taxon>Pseudomonadati</taxon>
        <taxon>Pseudomonadota</taxon>
        <taxon>Alphaproteobacteria</taxon>
        <taxon>Rhodobacterales</taxon>
        <taxon>Roseobacteraceae</taxon>
        <taxon>Alloyangia</taxon>
    </lineage>
</organism>
<gene>
    <name evidence="1" type="ORF">PVT71_28840</name>
</gene>
<evidence type="ECO:0000313" key="1">
    <source>
        <dbReference type="EMBL" id="XCC97834.1"/>
    </source>
</evidence>
<dbReference type="RefSeq" id="WP_224848469.1">
    <property type="nucleotide sequence ID" value="NZ_CP123390.1"/>
</dbReference>
<proteinExistence type="predicted"/>
<keyword evidence="1" id="KW-0614">Plasmid</keyword>
<reference evidence="1" key="1">
    <citation type="submission" date="2023-02" db="EMBL/GenBank/DDBJ databases">
        <title>Description and genomic characterization of Salipiger bruguierae sp. nov., isolated from the sediment of mangrove plant Bruguiera sexangula.</title>
        <authorList>
            <person name="Long M."/>
        </authorList>
    </citation>
    <scope>NUCLEOTIDE SEQUENCE</scope>
    <source>
        <strain evidence="1">H15</strain>
        <plasmid evidence="1">unnamed5</plasmid>
    </source>
</reference>
<name>A0AAU8ATL8_9RHOB</name>
<dbReference type="EMBL" id="CP123390">
    <property type="protein sequence ID" value="XCC97834.1"/>
    <property type="molecule type" value="Genomic_DNA"/>
</dbReference>
<sequence>MTNLPIDLDRHRTPSGRLDSRIRRMAANSGLLAHLDHRGVEIDVMLLADSLRRWIEAMEQVRVLLQRHENEPEVREVMIKTIIEEALKDLDLLKEREGPTR</sequence>
<protein>
    <submittedName>
        <fullName evidence="1">Uncharacterized protein</fullName>
    </submittedName>
</protein>
<accession>A0AAU8ATL8</accession>